<dbReference type="Proteomes" id="UP001190700">
    <property type="component" value="Unassembled WGS sequence"/>
</dbReference>
<dbReference type="AlphaFoldDB" id="A0AAE0FMV0"/>
<dbReference type="InterPro" id="IPR008979">
    <property type="entry name" value="Galactose-bd-like_sf"/>
</dbReference>
<reference evidence="2 3" key="1">
    <citation type="journal article" date="2015" name="Genome Biol. Evol.">
        <title>Comparative Genomics of a Bacterivorous Green Alga Reveals Evolutionary Causalities and Consequences of Phago-Mixotrophic Mode of Nutrition.</title>
        <authorList>
            <person name="Burns J.A."/>
            <person name="Paasch A."/>
            <person name="Narechania A."/>
            <person name="Kim E."/>
        </authorList>
    </citation>
    <scope>NUCLEOTIDE SEQUENCE [LARGE SCALE GENOMIC DNA]</scope>
    <source>
        <strain evidence="2 3">PLY_AMNH</strain>
    </source>
</reference>
<accession>A0AAE0FMV0</accession>
<dbReference type="Gene3D" id="2.60.120.260">
    <property type="entry name" value="Galactose-binding domain-like"/>
    <property type="match status" value="1"/>
</dbReference>
<comment type="caution">
    <text evidence="2">The sequence shown here is derived from an EMBL/GenBank/DDBJ whole genome shotgun (WGS) entry which is preliminary data.</text>
</comment>
<dbReference type="EMBL" id="LGRX02015980">
    <property type="protein sequence ID" value="KAK3262747.1"/>
    <property type="molecule type" value="Genomic_DNA"/>
</dbReference>
<dbReference type="PANTHER" id="PTHR24543">
    <property type="entry name" value="MULTICOPPER OXIDASE-RELATED"/>
    <property type="match status" value="1"/>
</dbReference>
<dbReference type="Pfam" id="PF00754">
    <property type="entry name" value="F5_F8_type_C"/>
    <property type="match status" value="1"/>
</dbReference>
<dbReference type="SMART" id="SM00231">
    <property type="entry name" value="FA58C"/>
    <property type="match status" value="1"/>
</dbReference>
<dbReference type="PROSITE" id="PS50022">
    <property type="entry name" value="FA58C_3"/>
    <property type="match status" value="1"/>
</dbReference>
<evidence type="ECO:0000259" key="1">
    <source>
        <dbReference type="PROSITE" id="PS50022"/>
    </source>
</evidence>
<sequence>MLPEEMRRAPLYPGVAFSCSPELGSAETTVLERVFTIDQVVGEAGREGALSADTVKAQVENSLITGGVDMLVMLLEQQRLIDSTCVRGPLGVLSNIFKSLPDTAVPAAIEELNPEDHARIAFSVYDNSTQGTGNHQGRLDSEGAWRPSMGHADVKGAARQWYQLCLGAACTVTAVVTQGNHDENEWVKQYKVKYSTGSTGDTWTHVDGGRVFTGNSDRGTRVRQVFAVPVKATLIRIYPIDWTENAIALRCGVVVQQGGNIAEAGSSMALVLPAARTMLKSIIADADMALGPRVQAMDCMVAMARAVPDLAVKMRCRSDLAHQALPSASALHFRQRLSEHLQAYAAAKVAAPCAELPSAESVPILREALTVEARTWKEHGTNSREVQTFLSLLCMEVTGVSRRAVAHAQKTDSSFCGGLPWSQEACLSQRWEAGLDEVTISKDGRSILPKSSLLPPGASECSELQQVPPGVLRARHGFSSGVHYWEVLCPGDADDCSKLELAVGVVSKALSSEDDHKCLAVLTLGKVVDGEALCLDRWMCTDGMEVDGHGACARTSPVPALMDEGL</sequence>
<gene>
    <name evidence="2" type="ORF">CYMTET_28412</name>
</gene>
<dbReference type="SUPFAM" id="SSF49785">
    <property type="entry name" value="Galactose-binding domain-like"/>
    <property type="match status" value="1"/>
</dbReference>
<organism evidence="2 3">
    <name type="scientific">Cymbomonas tetramitiformis</name>
    <dbReference type="NCBI Taxonomy" id="36881"/>
    <lineage>
        <taxon>Eukaryota</taxon>
        <taxon>Viridiplantae</taxon>
        <taxon>Chlorophyta</taxon>
        <taxon>Pyramimonadophyceae</taxon>
        <taxon>Pyramimonadales</taxon>
        <taxon>Pyramimonadaceae</taxon>
        <taxon>Cymbomonas</taxon>
    </lineage>
</organism>
<proteinExistence type="predicted"/>
<name>A0AAE0FMV0_9CHLO</name>
<protein>
    <recommendedName>
        <fullName evidence="1">F5/8 type C domain-containing protein</fullName>
    </recommendedName>
</protein>
<feature type="domain" description="F5/8 type C" evidence="1">
    <location>
        <begin position="107"/>
        <end position="256"/>
    </location>
</feature>
<evidence type="ECO:0000313" key="3">
    <source>
        <dbReference type="Proteomes" id="UP001190700"/>
    </source>
</evidence>
<keyword evidence="3" id="KW-1185">Reference proteome</keyword>
<dbReference type="InterPro" id="IPR000421">
    <property type="entry name" value="FA58C"/>
</dbReference>
<dbReference type="CDD" id="cd00057">
    <property type="entry name" value="FA58C"/>
    <property type="match status" value="1"/>
</dbReference>
<evidence type="ECO:0000313" key="2">
    <source>
        <dbReference type="EMBL" id="KAK3262747.1"/>
    </source>
</evidence>
<dbReference type="PROSITE" id="PS51257">
    <property type="entry name" value="PROKAR_LIPOPROTEIN"/>
    <property type="match status" value="1"/>
</dbReference>